<protein>
    <submittedName>
        <fullName evidence="7">TetR/AcrR family transcriptional regulator</fullName>
    </submittedName>
</protein>
<evidence type="ECO:0000256" key="3">
    <source>
        <dbReference type="ARBA" id="ARBA00023163"/>
    </source>
</evidence>
<dbReference type="EMBL" id="JAXOJX010000051">
    <property type="protein sequence ID" value="MDZ5459817.1"/>
    <property type="molecule type" value="Genomic_DNA"/>
</dbReference>
<proteinExistence type="predicted"/>
<feature type="domain" description="HTH tetR-type" evidence="6">
    <location>
        <begin position="41"/>
        <end position="101"/>
    </location>
</feature>
<keyword evidence="8" id="KW-1185">Reference proteome</keyword>
<dbReference type="InterPro" id="IPR050109">
    <property type="entry name" value="HTH-type_TetR-like_transc_reg"/>
</dbReference>
<keyword evidence="2 4" id="KW-0238">DNA-binding</keyword>
<dbReference type="InterPro" id="IPR036271">
    <property type="entry name" value="Tet_transcr_reg_TetR-rel_C_sf"/>
</dbReference>
<keyword evidence="1" id="KW-0805">Transcription regulation</keyword>
<organism evidence="7 8">
    <name type="scientific">Azohydromonas lata</name>
    <dbReference type="NCBI Taxonomy" id="45677"/>
    <lineage>
        <taxon>Bacteria</taxon>
        <taxon>Pseudomonadati</taxon>
        <taxon>Pseudomonadota</taxon>
        <taxon>Betaproteobacteria</taxon>
        <taxon>Burkholderiales</taxon>
        <taxon>Sphaerotilaceae</taxon>
        <taxon>Azohydromonas</taxon>
    </lineage>
</organism>
<dbReference type="Proteomes" id="UP001293718">
    <property type="component" value="Unassembled WGS sequence"/>
</dbReference>
<feature type="region of interest" description="Disordered" evidence="5">
    <location>
        <begin position="1"/>
        <end position="26"/>
    </location>
</feature>
<dbReference type="SUPFAM" id="SSF46689">
    <property type="entry name" value="Homeodomain-like"/>
    <property type="match status" value="1"/>
</dbReference>
<dbReference type="InterPro" id="IPR015292">
    <property type="entry name" value="Tscrpt_reg_YbiH_C"/>
</dbReference>
<dbReference type="RefSeq" id="WP_084267812.1">
    <property type="nucleotide sequence ID" value="NZ_JAXOJX010000051.1"/>
</dbReference>
<dbReference type="PROSITE" id="PS50977">
    <property type="entry name" value="HTH_TETR_2"/>
    <property type="match status" value="1"/>
</dbReference>
<evidence type="ECO:0000256" key="4">
    <source>
        <dbReference type="PROSITE-ProRule" id="PRU00335"/>
    </source>
</evidence>
<dbReference type="InterPro" id="IPR009057">
    <property type="entry name" value="Homeodomain-like_sf"/>
</dbReference>
<comment type="caution">
    <text evidence="7">The sequence shown here is derived from an EMBL/GenBank/DDBJ whole genome shotgun (WGS) entry which is preliminary data.</text>
</comment>
<accession>A0ABU5ILR1</accession>
<dbReference type="PRINTS" id="PR00455">
    <property type="entry name" value="HTHTETR"/>
</dbReference>
<evidence type="ECO:0000256" key="5">
    <source>
        <dbReference type="SAM" id="MobiDB-lite"/>
    </source>
</evidence>
<dbReference type="PANTHER" id="PTHR30055">
    <property type="entry name" value="HTH-TYPE TRANSCRIPTIONAL REGULATOR RUTR"/>
    <property type="match status" value="1"/>
</dbReference>
<dbReference type="Gene3D" id="1.10.357.10">
    <property type="entry name" value="Tetracycline Repressor, domain 2"/>
    <property type="match status" value="1"/>
</dbReference>
<reference evidence="7 8" key="1">
    <citation type="submission" date="2023-11" db="EMBL/GenBank/DDBJ databases">
        <title>Draft genome of Azohydromonas lata strain H1 (DSM1123), a polyhydroxyalkanoate producer.</title>
        <authorList>
            <person name="Traversa D."/>
            <person name="D'Addabbo P."/>
            <person name="Pazzani C."/>
            <person name="Manzari C."/>
            <person name="Chiara M."/>
            <person name="Scrascia M."/>
        </authorList>
    </citation>
    <scope>NUCLEOTIDE SEQUENCE [LARGE SCALE GENOMIC DNA]</scope>
    <source>
        <strain evidence="7 8">H1</strain>
    </source>
</reference>
<evidence type="ECO:0000313" key="7">
    <source>
        <dbReference type="EMBL" id="MDZ5459817.1"/>
    </source>
</evidence>
<dbReference type="SUPFAM" id="SSF48498">
    <property type="entry name" value="Tetracyclin repressor-like, C-terminal domain"/>
    <property type="match status" value="1"/>
</dbReference>
<dbReference type="InterPro" id="IPR001647">
    <property type="entry name" value="HTH_TetR"/>
</dbReference>
<dbReference type="Gene3D" id="1.10.10.60">
    <property type="entry name" value="Homeodomain-like"/>
    <property type="match status" value="1"/>
</dbReference>
<evidence type="ECO:0000313" key="8">
    <source>
        <dbReference type="Proteomes" id="UP001293718"/>
    </source>
</evidence>
<sequence length="245" mass="26580">MASSTTSATPPRPPRKAAAQAARKTRAEAARLERKARTDGAVTRAGLVETAGALFAERGYADTTGKAICERAGVNMAAVNYHFGSRDGLYLEVLREVHQRIVSLAFLRELARSGLPPEEKLRAFLRELMGHVLADAGNWPMRVWARELLAPSPLWEQFVREEAQPKFELLSAVVSEITGVLPGDARLPALVLGVIAPCLMLLVAGRERATPVQPLFRQDAAVLAEQFWIFALGGLRAAVARPPVA</sequence>
<dbReference type="PANTHER" id="PTHR30055:SF234">
    <property type="entry name" value="HTH-TYPE TRANSCRIPTIONAL REGULATOR BETI"/>
    <property type="match status" value="1"/>
</dbReference>
<evidence type="ECO:0000256" key="2">
    <source>
        <dbReference type="ARBA" id="ARBA00023125"/>
    </source>
</evidence>
<feature type="DNA-binding region" description="H-T-H motif" evidence="4">
    <location>
        <begin position="64"/>
        <end position="83"/>
    </location>
</feature>
<evidence type="ECO:0000259" key="6">
    <source>
        <dbReference type="PROSITE" id="PS50977"/>
    </source>
</evidence>
<dbReference type="Pfam" id="PF00440">
    <property type="entry name" value="TetR_N"/>
    <property type="match status" value="1"/>
</dbReference>
<name>A0ABU5ILR1_9BURK</name>
<dbReference type="Pfam" id="PF09209">
    <property type="entry name" value="CecR_C"/>
    <property type="match status" value="1"/>
</dbReference>
<keyword evidence="3" id="KW-0804">Transcription</keyword>
<gene>
    <name evidence="7" type="ORF">SM757_24865</name>
</gene>
<evidence type="ECO:0000256" key="1">
    <source>
        <dbReference type="ARBA" id="ARBA00023015"/>
    </source>
</evidence>